<dbReference type="EMBL" id="CT868055">
    <property type="protein sequence ID" value="CAK67898.1"/>
    <property type="molecule type" value="Genomic_DNA"/>
</dbReference>
<accession>A0CAT1</accession>
<organism evidence="2 3">
    <name type="scientific">Paramecium tetraurelia</name>
    <dbReference type="NCBI Taxonomy" id="5888"/>
    <lineage>
        <taxon>Eukaryota</taxon>
        <taxon>Sar</taxon>
        <taxon>Alveolata</taxon>
        <taxon>Ciliophora</taxon>
        <taxon>Intramacronucleata</taxon>
        <taxon>Oligohymenophorea</taxon>
        <taxon>Peniculida</taxon>
        <taxon>Parameciidae</taxon>
        <taxon>Paramecium</taxon>
    </lineage>
</organism>
<gene>
    <name evidence="2" type="ORF">GSPATT00036679001</name>
</gene>
<dbReference type="InParanoid" id="A0CAT1"/>
<dbReference type="RefSeq" id="XP_001435295.1">
    <property type="nucleotide sequence ID" value="XM_001435258.1"/>
</dbReference>
<protein>
    <recommendedName>
        <fullName evidence="4">Transmembrane protein</fullName>
    </recommendedName>
</protein>
<proteinExistence type="predicted"/>
<evidence type="ECO:0000313" key="3">
    <source>
        <dbReference type="Proteomes" id="UP000000600"/>
    </source>
</evidence>
<evidence type="ECO:0000313" key="2">
    <source>
        <dbReference type="EMBL" id="CAK67898.1"/>
    </source>
</evidence>
<keyword evidence="1" id="KW-0472">Membrane</keyword>
<name>A0CAT1_PARTE</name>
<dbReference type="KEGG" id="ptm:GSPATT00036679001"/>
<keyword evidence="1" id="KW-0812">Transmembrane</keyword>
<keyword evidence="1" id="KW-1133">Transmembrane helix</keyword>
<evidence type="ECO:0008006" key="4">
    <source>
        <dbReference type="Google" id="ProtNLM"/>
    </source>
</evidence>
<dbReference type="Proteomes" id="UP000000600">
    <property type="component" value="Unassembled WGS sequence"/>
</dbReference>
<keyword evidence="3" id="KW-1185">Reference proteome</keyword>
<reference evidence="2 3" key="1">
    <citation type="journal article" date="2006" name="Nature">
        <title>Global trends of whole-genome duplications revealed by the ciliate Paramecium tetraurelia.</title>
        <authorList>
            <consortium name="Genoscope"/>
            <person name="Aury J.-M."/>
            <person name="Jaillon O."/>
            <person name="Duret L."/>
            <person name="Noel B."/>
            <person name="Jubin C."/>
            <person name="Porcel B.M."/>
            <person name="Segurens B."/>
            <person name="Daubin V."/>
            <person name="Anthouard V."/>
            <person name="Aiach N."/>
            <person name="Arnaiz O."/>
            <person name="Billaut A."/>
            <person name="Beisson J."/>
            <person name="Blanc I."/>
            <person name="Bouhouche K."/>
            <person name="Camara F."/>
            <person name="Duharcourt S."/>
            <person name="Guigo R."/>
            <person name="Gogendeau D."/>
            <person name="Katinka M."/>
            <person name="Keller A.-M."/>
            <person name="Kissmehl R."/>
            <person name="Klotz C."/>
            <person name="Koll F."/>
            <person name="Le Moue A."/>
            <person name="Lepere C."/>
            <person name="Malinsky S."/>
            <person name="Nowacki M."/>
            <person name="Nowak J.K."/>
            <person name="Plattner H."/>
            <person name="Poulain J."/>
            <person name="Ruiz F."/>
            <person name="Serrano V."/>
            <person name="Zagulski M."/>
            <person name="Dessen P."/>
            <person name="Betermier M."/>
            <person name="Weissenbach J."/>
            <person name="Scarpelli C."/>
            <person name="Schachter V."/>
            <person name="Sperling L."/>
            <person name="Meyer E."/>
            <person name="Cohen J."/>
            <person name="Wincker P."/>
        </authorList>
    </citation>
    <scope>NUCLEOTIDE SEQUENCE [LARGE SCALE GENOMIC DNA]</scope>
    <source>
        <strain evidence="2 3">Stock d4-2</strain>
    </source>
</reference>
<dbReference type="AlphaFoldDB" id="A0CAT1"/>
<dbReference type="GeneID" id="5021080"/>
<dbReference type="HOGENOM" id="CLU_1071387_0_0_1"/>
<evidence type="ECO:0000256" key="1">
    <source>
        <dbReference type="SAM" id="Phobius"/>
    </source>
</evidence>
<feature type="transmembrane region" description="Helical" evidence="1">
    <location>
        <begin position="21"/>
        <end position="43"/>
    </location>
</feature>
<sequence>MGNERNIFFFKSLVLRLSIQFIIYLFNLISYIGEYLLIHLIYYELMMAYQIVYEMYYSGLDYLHYLERFSTYFYRYSLKIQIYLRQQLGLVLLKCNQIQDQFKIVLQLFNRLSHNHLNQVSLLNTINLVINKVKLEQDNFPSIRGFNQYGLDLQTTQRDDTLKFRSTSQNGKNLQLRRQNGDISCLSHEKIRVFDIFNQSERLNKQPITSNTYITTKKSLKAQLQQQKYNETYFSLYGQQERYFFNIKINYYVYYLSIQE</sequence>